<dbReference type="PANTHER" id="PTHR43734:SF7">
    <property type="entry name" value="4,4'-DIAPONEUROSPORENE OXYGENASE"/>
    <property type="match status" value="1"/>
</dbReference>
<dbReference type="Proteomes" id="UP000428803">
    <property type="component" value="Chromosome"/>
</dbReference>
<dbReference type="KEGG" id="slaa:EUU25_10255"/>
<dbReference type="GO" id="GO:0016117">
    <property type="term" value="P:carotenoid biosynthetic process"/>
    <property type="evidence" value="ECO:0007669"/>
    <property type="project" value="UniProtKB-KW"/>
</dbReference>
<dbReference type="InterPro" id="IPR036188">
    <property type="entry name" value="FAD/NAD-bd_sf"/>
</dbReference>
<evidence type="ECO:0000256" key="4">
    <source>
        <dbReference type="ARBA" id="ARBA00023002"/>
    </source>
</evidence>
<dbReference type="NCBIfam" id="TIGR02734">
    <property type="entry name" value="crtI_fam"/>
    <property type="match status" value="1"/>
</dbReference>
<dbReference type="InterPro" id="IPR014105">
    <property type="entry name" value="Carotenoid/retinoid_OxRdtase"/>
</dbReference>
<evidence type="ECO:0000259" key="6">
    <source>
        <dbReference type="Pfam" id="PF01593"/>
    </source>
</evidence>
<organism evidence="7 8">
    <name type="scientific">Sphingorhabdus lacus</name>
    <dbReference type="NCBI Taxonomy" id="392610"/>
    <lineage>
        <taxon>Bacteria</taxon>
        <taxon>Pseudomonadati</taxon>
        <taxon>Pseudomonadota</taxon>
        <taxon>Alphaproteobacteria</taxon>
        <taxon>Sphingomonadales</taxon>
        <taxon>Sphingomonadaceae</taxon>
        <taxon>Sphingorhabdus</taxon>
    </lineage>
</organism>
<sequence>MIGLLLACGQTELSRGSSNIIQGSPTVIIGAGIGGLVSAVLLATRGMKVTVLEKESRPGGKVRQLEVDGTPIDAGPTVFTMRSVIDAIFESAGERSEDHIRLHQADRLARHAWGPEDRLDLYADADRSMEAIGEFAGAKAAAGFRNFTKEAKRIFEILDTPFLHNSKTYPPGLMWRIGLWRVKALIDIRPYESLWKVLKEHFDDPRLLQLFGRYTTYCGSSPFQTPATLMLIAHVEAQGVWAIEGGMSALATALEKLAKSQGVVFRYDTPVARIDVHKQSVTAVELASGERIATEKIIFNGDPAALASGLLGDDVTPAVRKVPVAARSLSALVWLANCKTSGFPLDHHNVFFSPDYPREFQEIRAGSPPSAPTAYVCALDRGTGQTHELGRERLQVIVNAPANGDHHIYSTEERETCTSNMLARLSACGLELENPLPHRLVTPSEFATLFPATGGALYGRASHGWAASFLRPGSRTAIRGLYCAGGATHPGAGVPMAALSGRQASEALLSDHISTRWFHRRDIAGGISTRSVMTNATG</sequence>
<dbReference type="RefSeq" id="WP_158900713.1">
    <property type="nucleotide sequence ID" value="NZ_CP035733.1"/>
</dbReference>
<dbReference type="Gene3D" id="3.50.50.60">
    <property type="entry name" value="FAD/NAD(P)-binding domain"/>
    <property type="match status" value="2"/>
</dbReference>
<dbReference type="OrthoDB" id="9774675at2"/>
<evidence type="ECO:0000313" key="8">
    <source>
        <dbReference type="Proteomes" id="UP000428803"/>
    </source>
</evidence>
<dbReference type="InterPro" id="IPR002937">
    <property type="entry name" value="Amino_oxidase"/>
</dbReference>
<evidence type="ECO:0000256" key="2">
    <source>
        <dbReference type="ARBA" id="ARBA00006046"/>
    </source>
</evidence>
<feature type="domain" description="Amine oxidase" evidence="6">
    <location>
        <begin position="33"/>
        <end position="509"/>
    </location>
</feature>
<dbReference type="NCBIfam" id="NF045637">
    <property type="entry name" value="carotdesatCrtDProt"/>
    <property type="match status" value="1"/>
</dbReference>
<dbReference type="PANTHER" id="PTHR43734">
    <property type="entry name" value="PHYTOENE DESATURASE"/>
    <property type="match status" value="1"/>
</dbReference>
<gene>
    <name evidence="7" type="primary">crtI</name>
    <name evidence="7" type="ORF">EUU25_10255</name>
</gene>
<dbReference type="GO" id="GO:0016491">
    <property type="term" value="F:oxidoreductase activity"/>
    <property type="evidence" value="ECO:0007669"/>
    <property type="project" value="UniProtKB-KW"/>
</dbReference>
<evidence type="ECO:0000313" key="7">
    <source>
        <dbReference type="EMBL" id="QGY80967.1"/>
    </source>
</evidence>
<proteinExistence type="inferred from homology"/>
<dbReference type="AlphaFoldDB" id="A0A6I6LA34"/>
<dbReference type="EMBL" id="CP035733">
    <property type="protein sequence ID" value="QGY80967.1"/>
    <property type="molecule type" value="Genomic_DNA"/>
</dbReference>
<dbReference type="SUPFAM" id="SSF51905">
    <property type="entry name" value="FAD/NAD(P)-binding domain"/>
    <property type="match status" value="1"/>
</dbReference>
<accession>A0A6I6LA34</accession>
<keyword evidence="3 5" id="KW-0125">Carotenoid biosynthesis</keyword>
<dbReference type="Pfam" id="PF01593">
    <property type="entry name" value="Amino_oxidase"/>
    <property type="match status" value="1"/>
</dbReference>
<dbReference type="InterPro" id="IPR054841">
    <property type="entry name" value="carotdesatCrtD"/>
</dbReference>
<reference evidence="8" key="1">
    <citation type="submission" date="2019-01" db="EMBL/GenBank/DDBJ databases">
        <title>Sphingorhabdus lacus sp.nov., isolated from an oligotrophic freshwater lake.</title>
        <authorList>
            <person name="Park M."/>
        </authorList>
    </citation>
    <scope>NUCLEOTIDE SEQUENCE [LARGE SCALE GENOMIC DNA]</scope>
    <source>
        <strain evidence="8">IMCC1753</strain>
    </source>
</reference>
<comment type="pathway">
    <text evidence="1 5">Carotenoid biosynthesis.</text>
</comment>
<keyword evidence="8" id="KW-1185">Reference proteome</keyword>
<protein>
    <submittedName>
        <fullName evidence="7">Phytoene desaturase</fullName>
    </submittedName>
</protein>
<keyword evidence="4 5" id="KW-0560">Oxidoreductase</keyword>
<name>A0A6I6LA34_9SPHN</name>
<evidence type="ECO:0000256" key="3">
    <source>
        <dbReference type="ARBA" id="ARBA00022746"/>
    </source>
</evidence>
<evidence type="ECO:0000256" key="1">
    <source>
        <dbReference type="ARBA" id="ARBA00004829"/>
    </source>
</evidence>
<comment type="similarity">
    <text evidence="2 5">Belongs to the carotenoid/retinoid oxidoreductase family.</text>
</comment>
<evidence type="ECO:0000256" key="5">
    <source>
        <dbReference type="RuleBase" id="RU362075"/>
    </source>
</evidence>